<dbReference type="AlphaFoldDB" id="A0A078L563"/>
<dbReference type="STRING" id="1034943.BN59_03537"/>
<accession>A0A078L563</accession>
<keyword evidence="2" id="KW-1185">Reference proteome</keyword>
<name>A0A078L563_9GAMM</name>
<proteinExistence type="predicted"/>
<protein>
    <recommendedName>
        <fullName evidence="3">Cofactor-independent phosphoglycerate mutase</fullName>
    </recommendedName>
</protein>
<organism evidence="1 2">
    <name type="scientific">Legionella massiliensis</name>
    <dbReference type="NCBI Taxonomy" id="1034943"/>
    <lineage>
        <taxon>Bacteria</taxon>
        <taxon>Pseudomonadati</taxon>
        <taxon>Pseudomonadota</taxon>
        <taxon>Gammaproteobacteria</taxon>
        <taxon>Legionellales</taxon>
        <taxon>Legionellaceae</taxon>
        <taxon>Legionella</taxon>
    </lineage>
</organism>
<evidence type="ECO:0000313" key="2">
    <source>
        <dbReference type="Proteomes" id="UP000044071"/>
    </source>
</evidence>
<dbReference type="RefSeq" id="WP_044012401.1">
    <property type="nucleotide sequence ID" value="NZ_CCVW01000004.1"/>
</dbReference>
<dbReference type="EMBL" id="CCSB01000004">
    <property type="protein sequence ID" value="CDZ79219.1"/>
    <property type="molecule type" value="Genomic_DNA"/>
</dbReference>
<evidence type="ECO:0000313" key="1">
    <source>
        <dbReference type="EMBL" id="CDZ79219.1"/>
    </source>
</evidence>
<sequence>MDVVVNGIKDELPSDSKPLAGLGDYYQNILLCFSYEPESLPLADLLKHYHQLSGKWLVASPVHWEATHNDAMLVAAGTELELSEDESRLWFTQVADFLKADGFNPVFHDTQTWLFNIDDKPEIKSQSAQSLMHKSLMPALSGLDKSLYWQRLITELQMYLGAHPLSSLREGLAINGLWFWGEGELQIKTKRVVTTDDEVLIDSLGQSLSALSPTTAFAKDDLLIISDPKQLVANQLEERINKHKVNWYWNNCSYSRKATHWWSRLWR</sequence>
<gene>
    <name evidence="1" type="ORF">BN59_03537</name>
</gene>
<evidence type="ECO:0008006" key="3">
    <source>
        <dbReference type="Google" id="ProtNLM"/>
    </source>
</evidence>
<dbReference type="eggNOG" id="COG4255">
    <property type="taxonomic scope" value="Bacteria"/>
</dbReference>
<reference evidence="1 2" key="1">
    <citation type="submission" date="2014-06" db="EMBL/GenBank/DDBJ databases">
        <authorList>
            <person name="Urmite Genomes Urmite Genomes"/>
        </authorList>
    </citation>
    <scope>NUCLEOTIDE SEQUENCE [LARGE SCALE GENOMIC DNA]</scope>
</reference>
<dbReference type="Proteomes" id="UP000044071">
    <property type="component" value="Unassembled WGS sequence"/>
</dbReference>
<dbReference type="OrthoDB" id="5295974at2"/>